<feature type="non-terminal residue" evidence="1">
    <location>
        <position position="1"/>
    </location>
</feature>
<sequence length="51" mass="5719">TVSAQVDLSSRPHSLRFFVGKEPINRDIYGVWDSVKFCAVIGGMRSSLEVY</sequence>
<comment type="caution">
    <text evidence="1">The sequence shown here is derived from an EMBL/GenBank/DDBJ whole genome shotgun (WGS) entry which is preliminary data.</text>
</comment>
<dbReference type="Proteomes" id="UP000324800">
    <property type="component" value="Unassembled WGS sequence"/>
</dbReference>
<evidence type="ECO:0000313" key="1">
    <source>
        <dbReference type="EMBL" id="KAA6342240.1"/>
    </source>
</evidence>
<proteinExistence type="predicted"/>
<dbReference type="EMBL" id="SNRW01040670">
    <property type="protein sequence ID" value="KAA6342240.1"/>
    <property type="molecule type" value="Genomic_DNA"/>
</dbReference>
<dbReference type="AlphaFoldDB" id="A0A5J4SAA8"/>
<gene>
    <name evidence="1" type="ORF">EZS28_052405</name>
</gene>
<name>A0A5J4SAA8_9EUKA</name>
<reference evidence="1 2" key="1">
    <citation type="submission" date="2019-03" db="EMBL/GenBank/DDBJ databases">
        <title>Single cell metagenomics reveals metabolic interactions within the superorganism composed of flagellate Streblomastix strix and complex community of Bacteroidetes bacteria on its surface.</title>
        <authorList>
            <person name="Treitli S.C."/>
            <person name="Kolisko M."/>
            <person name="Husnik F."/>
            <person name="Keeling P."/>
            <person name="Hampl V."/>
        </authorList>
    </citation>
    <scope>NUCLEOTIDE SEQUENCE [LARGE SCALE GENOMIC DNA]</scope>
    <source>
        <strain evidence="1">ST1C</strain>
    </source>
</reference>
<protein>
    <submittedName>
        <fullName evidence="1">Uncharacterized protein</fullName>
    </submittedName>
</protein>
<accession>A0A5J4SAA8</accession>
<evidence type="ECO:0000313" key="2">
    <source>
        <dbReference type="Proteomes" id="UP000324800"/>
    </source>
</evidence>
<organism evidence="1 2">
    <name type="scientific">Streblomastix strix</name>
    <dbReference type="NCBI Taxonomy" id="222440"/>
    <lineage>
        <taxon>Eukaryota</taxon>
        <taxon>Metamonada</taxon>
        <taxon>Preaxostyla</taxon>
        <taxon>Oxymonadida</taxon>
        <taxon>Streblomastigidae</taxon>
        <taxon>Streblomastix</taxon>
    </lineage>
</organism>